<keyword evidence="13 17" id="KW-0238">DNA-binding</keyword>
<dbReference type="eggNOG" id="COG0258">
    <property type="taxonomic scope" value="Bacteria"/>
</dbReference>
<keyword evidence="9 17" id="KW-0227">DNA damage</keyword>
<evidence type="ECO:0000256" key="5">
    <source>
        <dbReference type="ARBA" id="ARBA00022679"/>
    </source>
</evidence>
<evidence type="ECO:0000256" key="13">
    <source>
        <dbReference type="ARBA" id="ARBA00023125"/>
    </source>
</evidence>
<dbReference type="SUPFAM" id="SSF88723">
    <property type="entry name" value="PIN domain-like"/>
    <property type="match status" value="1"/>
</dbReference>
<evidence type="ECO:0000256" key="18">
    <source>
        <dbReference type="SAM" id="Coils"/>
    </source>
</evidence>
<evidence type="ECO:0000256" key="4">
    <source>
        <dbReference type="ARBA" id="ARBA00020311"/>
    </source>
</evidence>
<dbReference type="Pfam" id="PF01367">
    <property type="entry name" value="5_3_exonuc"/>
    <property type="match status" value="1"/>
</dbReference>
<evidence type="ECO:0000256" key="19">
    <source>
        <dbReference type="SAM" id="MobiDB-lite"/>
    </source>
</evidence>
<dbReference type="Pfam" id="PF01612">
    <property type="entry name" value="DNA_pol_A_exo1"/>
    <property type="match status" value="1"/>
</dbReference>
<dbReference type="PANTHER" id="PTHR10133">
    <property type="entry name" value="DNA POLYMERASE I"/>
    <property type="match status" value="1"/>
</dbReference>
<keyword evidence="10 17" id="KW-0378">Hydrolase</keyword>
<evidence type="ECO:0000256" key="2">
    <source>
        <dbReference type="ARBA" id="ARBA00011541"/>
    </source>
</evidence>
<gene>
    <name evidence="17 24" type="primary">polA</name>
    <name evidence="24" type="ordered locus">NGR_c35150</name>
</gene>
<evidence type="ECO:0000259" key="20">
    <source>
        <dbReference type="SMART" id="SM00474"/>
    </source>
</evidence>
<dbReference type="InterPro" id="IPR002298">
    <property type="entry name" value="DNA_polymerase_A"/>
</dbReference>
<dbReference type="InterPro" id="IPR013520">
    <property type="entry name" value="Ribonucl_H"/>
</dbReference>
<feature type="region of interest" description="Disordered" evidence="19">
    <location>
        <begin position="347"/>
        <end position="382"/>
    </location>
</feature>
<evidence type="ECO:0000256" key="16">
    <source>
        <dbReference type="NCBIfam" id="TIGR00593"/>
    </source>
</evidence>
<organism evidence="24 25">
    <name type="scientific">Sinorhizobium fredii (strain NBRC 101917 / NGR234)</name>
    <dbReference type="NCBI Taxonomy" id="394"/>
    <lineage>
        <taxon>Bacteria</taxon>
        <taxon>Pseudomonadati</taxon>
        <taxon>Pseudomonadota</taxon>
        <taxon>Alphaproteobacteria</taxon>
        <taxon>Hyphomicrobiales</taxon>
        <taxon>Rhizobiaceae</taxon>
        <taxon>Sinorhizobium/Ensifer group</taxon>
        <taxon>Sinorhizobium</taxon>
    </lineage>
</organism>
<dbReference type="Gene3D" id="3.30.420.10">
    <property type="entry name" value="Ribonuclease H-like superfamily/Ribonuclease H"/>
    <property type="match status" value="1"/>
</dbReference>
<comment type="catalytic activity">
    <reaction evidence="15 17">
        <text>DNA(n) + a 2'-deoxyribonucleoside 5'-triphosphate = DNA(n+1) + diphosphate</text>
        <dbReference type="Rhea" id="RHEA:22508"/>
        <dbReference type="Rhea" id="RHEA-COMP:17339"/>
        <dbReference type="Rhea" id="RHEA-COMP:17340"/>
        <dbReference type="ChEBI" id="CHEBI:33019"/>
        <dbReference type="ChEBI" id="CHEBI:61560"/>
        <dbReference type="ChEBI" id="CHEBI:173112"/>
        <dbReference type="EC" id="2.7.7.7"/>
    </reaction>
</comment>
<keyword evidence="14 17" id="KW-0234">DNA repair</keyword>
<evidence type="ECO:0000256" key="11">
    <source>
        <dbReference type="ARBA" id="ARBA00022839"/>
    </source>
</evidence>
<keyword evidence="11 17" id="KW-0269">Exonuclease</keyword>
<feature type="domain" description="3'-5' exonuclease" evidence="20">
    <location>
        <begin position="422"/>
        <end position="625"/>
    </location>
</feature>
<dbReference type="InterPro" id="IPR036279">
    <property type="entry name" value="5-3_exonuclease_C_sf"/>
</dbReference>
<dbReference type="PROSITE" id="PS00447">
    <property type="entry name" value="DNA_POLYMERASE_A"/>
    <property type="match status" value="1"/>
</dbReference>
<dbReference type="Gene3D" id="1.10.150.20">
    <property type="entry name" value="5' to 3' exonuclease, C-terminal subdomain"/>
    <property type="match status" value="2"/>
</dbReference>
<dbReference type="InterPro" id="IPR020045">
    <property type="entry name" value="DNA_polI_H3TH"/>
</dbReference>
<dbReference type="Gene3D" id="1.20.1060.10">
    <property type="entry name" value="Taq DNA Polymerase, Chain T, domain 4"/>
    <property type="match status" value="1"/>
</dbReference>
<accession>C3MC14</accession>
<dbReference type="GO" id="GO:0006261">
    <property type="term" value="P:DNA-templated DNA replication"/>
    <property type="evidence" value="ECO:0007669"/>
    <property type="project" value="UniProtKB-UniRule"/>
</dbReference>
<dbReference type="FunFam" id="1.10.150.20:FF:000002">
    <property type="entry name" value="DNA polymerase I"/>
    <property type="match status" value="1"/>
</dbReference>
<dbReference type="NCBIfam" id="NF004397">
    <property type="entry name" value="PRK05755.1"/>
    <property type="match status" value="1"/>
</dbReference>
<dbReference type="InterPro" id="IPR029060">
    <property type="entry name" value="PIN-like_dom_sf"/>
</dbReference>
<dbReference type="Gene3D" id="3.40.50.1010">
    <property type="entry name" value="5'-nuclease"/>
    <property type="match status" value="1"/>
</dbReference>
<comment type="subunit">
    <text evidence="2">Single-chain monomer with multiple functions.</text>
</comment>
<feature type="domain" description="Exonuclease" evidence="22">
    <location>
        <begin position="442"/>
        <end position="626"/>
    </location>
</feature>
<comment type="function">
    <text evidence="17">In addition to polymerase activity, this DNA polymerase exhibits 3'-5' and 5'-3' exonuclease activity.</text>
</comment>
<dbReference type="eggNOG" id="COG0749">
    <property type="taxonomic scope" value="Bacteria"/>
</dbReference>
<feature type="domain" description="5'-3' exonuclease" evidence="21">
    <location>
        <begin position="41"/>
        <end position="304"/>
    </location>
</feature>
<evidence type="ECO:0000256" key="9">
    <source>
        <dbReference type="ARBA" id="ARBA00022763"/>
    </source>
</evidence>
<dbReference type="Pfam" id="PF02739">
    <property type="entry name" value="5_3_exonuc_N"/>
    <property type="match status" value="1"/>
</dbReference>
<dbReference type="STRING" id="394.NGR_c35150"/>
<dbReference type="PANTHER" id="PTHR10133:SF27">
    <property type="entry name" value="DNA POLYMERASE NU"/>
    <property type="match status" value="1"/>
</dbReference>
<dbReference type="EC" id="2.7.7.7" evidence="3 16"/>
<keyword evidence="25" id="KW-1185">Reference proteome</keyword>
<dbReference type="InterPro" id="IPR018320">
    <property type="entry name" value="DNA_polymerase_1"/>
</dbReference>
<dbReference type="OrthoDB" id="9806424at2"/>
<evidence type="ECO:0000313" key="24">
    <source>
        <dbReference type="EMBL" id="ACP27239.1"/>
    </source>
</evidence>
<dbReference type="PATRIC" id="fig|394.7.peg.6366"/>
<dbReference type="FunFam" id="3.30.420.10:FF:000026">
    <property type="entry name" value="DNA polymerase I"/>
    <property type="match status" value="1"/>
</dbReference>
<evidence type="ECO:0000256" key="10">
    <source>
        <dbReference type="ARBA" id="ARBA00022801"/>
    </source>
</evidence>
<feature type="coiled-coil region" evidence="18">
    <location>
        <begin position="264"/>
        <end position="291"/>
    </location>
</feature>
<dbReference type="Pfam" id="PF00476">
    <property type="entry name" value="DNA_pol_A"/>
    <property type="match status" value="1"/>
</dbReference>
<dbReference type="CDD" id="cd08637">
    <property type="entry name" value="DNA_pol_A_pol_I_C"/>
    <property type="match status" value="1"/>
</dbReference>
<dbReference type="SMART" id="SM00479">
    <property type="entry name" value="EXOIII"/>
    <property type="match status" value="1"/>
</dbReference>
<comment type="similarity">
    <text evidence="1 17">Belongs to the DNA polymerase type-A family.</text>
</comment>
<evidence type="ECO:0000256" key="14">
    <source>
        <dbReference type="ARBA" id="ARBA00023204"/>
    </source>
</evidence>
<protein>
    <recommendedName>
        <fullName evidence="4 16">DNA polymerase I</fullName>
        <ecNumber evidence="3 16">2.7.7.7</ecNumber>
    </recommendedName>
</protein>
<proteinExistence type="inferred from homology"/>
<dbReference type="KEGG" id="rhi:NGR_c35150"/>
<dbReference type="SMART" id="SM00474">
    <property type="entry name" value="35EXOc"/>
    <property type="match status" value="1"/>
</dbReference>
<feature type="compositionally biased region" description="Low complexity" evidence="19">
    <location>
        <begin position="369"/>
        <end position="382"/>
    </location>
</feature>
<evidence type="ECO:0000256" key="1">
    <source>
        <dbReference type="ARBA" id="ARBA00007705"/>
    </source>
</evidence>
<dbReference type="SUPFAM" id="SSF47807">
    <property type="entry name" value="5' to 3' exonuclease, C-terminal subdomain"/>
    <property type="match status" value="1"/>
</dbReference>
<keyword evidence="12 17" id="KW-0239">DNA-directed DNA polymerase</keyword>
<dbReference type="GO" id="GO:0003887">
    <property type="term" value="F:DNA-directed DNA polymerase activity"/>
    <property type="evidence" value="ECO:0007669"/>
    <property type="project" value="UniProtKB-UniRule"/>
</dbReference>
<dbReference type="FunFam" id="3.40.50.1010:FF:000001">
    <property type="entry name" value="DNA polymerase I"/>
    <property type="match status" value="1"/>
</dbReference>
<dbReference type="PRINTS" id="PR00868">
    <property type="entry name" value="DNAPOLI"/>
</dbReference>
<dbReference type="InterPro" id="IPR002421">
    <property type="entry name" value="5-3_exonuclease"/>
</dbReference>
<evidence type="ECO:0000256" key="8">
    <source>
        <dbReference type="ARBA" id="ARBA00022722"/>
    </source>
</evidence>
<keyword evidence="18" id="KW-0175">Coiled coil</keyword>
<evidence type="ECO:0000256" key="6">
    <source>
        <dbReference type="ARBA" id="ARBA00022695"/>
    </source>
</evidence>
<dbReference type="FunFam" id="1.10.150.20:FF:000003">
    <property type="entry name" value="DNA polymerase I"/>
    <property type="match status" value="1"/>
</dbReference>
<keyword evidence="8" id="KW-0540">Nuclease</keyword>
<name>C3MC14_SINFN</name>
<evidence type="ECO:0000256" key="3">
    <source>
        <dbReference type="ARBA" id="ARBA00012417"/>
    </source>
</evidence>
<dbReference type="SMART" id="SM00279">
    <property type="entry name" value="HhH2"/>
    <property type="match status" value="1"/>
</dbReference>
<dbReference type="InterPro" id="IPR012337">
    <property type="entry name" value="RNaseH-like_sf"/>
</dbReference>
<keyword evidence="6 17" id="KW-0548">Nucleotidyltransferase</keyword>
<dbReference type="GO" id="GO:0008409">
    <property type="term" value="F:5'-3' exonuclease activity"/>
    <property type="evidence" value="ECO:0007669"/>
    <property type="project" value="UniProtKB-UniRule"/>
</dbReference>
<dbReference type="Gene3D" id="3.30.70.370">
    <property type="match status" value="1"/>
</dbReference>
<dbReference type="InterPro" id="IPR036397">
    <property type="entry name" value="RNaseH_sf"/>
</dbReference>
<evidence type="ECO:0000313" key="25">
    <source>
        <dbReference type="Proteomes" id="UP000001054"/>
    </source>
</evidence>
<dbReference type="NCBIfam" id="TIGR00593">
    <property type="entry name" value="pola"/>
    <property type="match status" value="1"/>
</dbReference>
<sequence>MLGARSGSRLGNGHRGQTLQAKPRWTFVSPRAIHGRMKNGDHLFLVDGSGFIFRAFHAIPPLNRKSDGLPVNAVAGFCNMLWKLLTDARDTSVGVTPTHFAVIFDYSSKTFRNALYDQYKANRTAPPEDLIPQFGLIRHATRAFNLPCIEKEGYEADDLIATYARLAEEAGAGVTIVSSDKDLMQLVTPNVSMYDSMKDKQIAIPDVIEKWGVPPEKMIDLQAMTGDSTDNVPGIPGIGPKTAAQLLEEYGDLDTLLSRAGEIKQQKRREAIIANAELARLSRELVTLKKDTPLDVPLEDLRLDSQDGPKLIAFLKTMEFTTLTRRVAAATDTDAEAVEPAPVPVEWGAAAHGPDLDVGEAAGPPPTPASSSAAPPRGNAAKAAVSFLTGKGDADATGATPQGLAQARAEHFAKAPFDHSAYATIRDLATLDRWIAEAREAGLFGFDTETTSLDPMRADLCGVSLAIADYSNDPMGGTIRAAYVPLIHKNGVGDLLGGGLVENQVPMREALSRLKNLLEDPSVLKVAQNLKYDYLVMKRHGIAMQSFDDTMLMSYVVDAGNGMHGMDSLSERWLGHTPIPYKDIAGTGKASVSFDFVDIDKATTYAAEDADVTLRLWHVLKPRLAAKGLTRVYERLERPLIAVLAHMEERGITVDRQILSRLSGELAQGAAALEDEIYRLAGETFTIGSPKQLGDILFGKMGLPGGSKTKTGQWSTSASVLEDLAAVGHELPRKIVDWRQLTKLKSTYTDALPGYVHPETKRVHTGYALAATTTGRLSSSEPNLQNIPVRTAEGRRIRTAFIATPGHKLVSADYSQIELRVLAHVADIPQLRQAFADGVDIHAMTASEMFGVPVEGMPSEIRRRAKAINFGIIYGISAFGLANQLSIERSEAGDYIKRYFERFPGIRDYMENTKAFAREHGYVETIFGRRAHYPDIRSSNPSMRAFNERASINAPIQGSAADIIRRAMVKMEPALDEAKLAARMLLQVHDELIFEVEEGEIERTLPVIVSVMENAAMPALDMRVPLKVDARAAQNWDEAH</sequence>
<evidence type="ECO:0000259" key="22">
    <source>
        <dbReference type="SMART" id="SM00479"/>
    </source>
</evidence>
<evidence type="ECO:0000256" key="15">
    <source>
        <dbReference type="ARBA" id="ARBA00049244"/>
    </source>
</evidence>
<evidence type="ECO:0000256" key="12">
    <source>
        <dbReference type="ARBA" id="ARBA00022932"/>
    </source>
</evidence>
<dbReference type="InterPro" id="IPR019760">
    <property type="entry name" value="DNA-dir_DNA_pol_A_CS"/>
</dbReference>
<dbReference type="SUPFAM" id="SSF53098">
    <property type="entry name" value="Ribonuclease H-like"/>
    <property type="match status" value="1"/>
</dbReference>
<dbReference type="GO" id="GO:0003677">
    <property type="term" value="F:DNA binding"/>
    <property type="evidence" value="ECO:0007669"/>
    <property type="project" value="UniProtKB-UniRule"/>
</dbReference>
<dbReference type="SMART" id="SM00482">
    <property type="entry name" value="POLAc"/>
    <property type="match status" value="1"/>
</dbReference>
<dbReference type="InterPro" id="IPR008918">
    <property type="entry name" value="HhH2"/>
</dbReference>
<dbReference type="CDD" id="cd09859">
    <property type="entry name" value="PIN_53EXO"/>
    <property type="match status" value="1"/>
</dbReference>
<dbReference type="GO" id="GO:0008408">
    <property type="term" value="F:3'-5' exonuclease activity"/>
    <property type="evidence" value="ECO:0007669"/>
    <property type="project" value="UniProtKB-UniRule"/>
</dbReference>
<dbReference type="CDD" id="cd06139">
    <property type="entry name" value="DNA_polA_I_Ecoli_like_exo"/>
    <property type="match status" value="1"/>
</dbReference>
<dbReference type="SMART" id="SM00475">
    <property type="entry name" value="53EXOc"/>
    <property type="match status" value="1"/>
</dbReference>
<dbReference type="SUPFAM" id="SSF56672">
    <property type="entry name" value="DNA/RNA polymerases"/>
    <property type="match status" value="1"/>
</dbReference>
<dbReference type="InterPro" id="IPR001098">
    <property type="entry name" value="DNA-dir_DNA_pol_A_palm_dom"/>
</dbReference>
<dbReference type="GO" id="GO:0006302">
    <property type="term" value="P:double-strand break repair"/>
    <property type="evidence" value="ECO:0007669"/>
    <property type="project" value="TreeGrafter"/>
</dbReference>
<evidence type="ECO:0000259" key="21">
    <source>
        <dbReference type="SMART" id="SM00475"/>
    </source>
</evidence>
<dbReference type="Proteomes" id="UP000001054">
    <property type="component" value="Chromosome"/>
</dbReference>
<keyword evidence="7 17" id="KW-0235">DNA replication</keyword>
<feature type="domain" description="DNA-directed DNA polymerase family A palm" evidence="23">
    <location>
        <begin position="794"/>
        <end position="1000"/>
    </location>
</feature>
<dbReference type="InterPro" id="IPR043502">
    <property type="entry name" value="DNA/RNA_pol_sf"/>
</dbReference>
<keyword evidence="5 17" id="KW-0808">Transferase</keyword>
<dbReference type="AlphaFoldDB" id="C3MC14"/>
<evidence type="ECO:0000259" key="23">
    <source>
        <dbReference type="SMART" id="SM00482"/>
    </source>
</evidence>
<dbReference type="InterPro" id="IPR002562">
    <property type="entry name" value="3'-5'_exonuclease_dom"/>
</dbReference>
<dbReference type="HOGENOM" id="CLU_004675_0_0_5"/>
<dbReference type="EMBL" id="CP001389">
    <property type="protein sequence ID" value="ACP27239.1"/>
    <property type="molecule type" value="Genomic_DNA"/>
</dbReference>
<reference evidence="24 25" key="1">
    <citation type="journal article" date="2009" name="Appl. Environ. Microbiol.">
        <title>Rhizobium sp. strain NGR234 possesses a remarkable number of secretion systems.</title>
        <authorList>
            <person name="Schmeisser C."/>
            <person name="Liesegang H."/>
            <person name="Krysciak D."/>
            <person name="Bakkou N."/>
            <person name="Le Quere A."/>
            <person name="Wollherr A."/>
            <person name="Heinemeyer I."/>
            <person name="Morgenstern B."/>
            <person name="Pommerening-Roeser A."/>
            <person name="Flores M."/>
            <person name="Palacios R."/>
            <person name="Brenner S."/>
            <person name="Gottschalk G."/>
            <person name="Schmitz R.A."/>
            <person name="Broughton W.J."/>
            <person name="Perret X."/>
            <person name="Strittmatter A.W."/>
            <person name="Streit W.R."/>
        </authorList>
    </citation>
    <scope>NUCLEOTIDE SEQUENCE [LARGE SCALE GENOMIC DNA]</scope>
    <source>
        <strain evidence="25">NBRC 101917 / NGR234</strain>
    </source>
</reference>
<dbReference type="InterPro" id="IPR020046">
    <property type="entry name" value="5-3_exonucl_a-hlix_arch_N"/>
</dbReference>
<dbReference type="CDD" id="cd09898">
    <property type="entry name" value="H3TH_53EXO"/>
    <property type="match status" value="1"/>
</dbReference>
<evidence type="ECO:0000256" key="7">
    <source>
        <dbReference type="ARBA" id="ARBA00022705"/>
    </source>
</evidence>
<evidence type="ECO:0000256" key="17">
    <source>
        <dbReference type="RuleBase" id="RU004460"/>
    </source>
</evidence>
<dbReference type="FunFam" id="1.20.1060.10:FF:000001">
    <property type="entry name" value="DNA polymerase I"/>
    <property type="match status" value="1"/>
</dbReference>